<evidence type="ECO:0000259" key="1">
    <source>
        <dbReference type="Pfam" id="PF00535"/>
    </source>
</evidence>
<dbReference type="Pfam" id="PF00535">
    <property type="entry name" value="Glycos_transf_2"/>
    <property type="match status" value="1"/>
</dbReference>
<dbReference type="eggNOG" id="COG1216">
    <property type="taxonomic scope" value="Bacteria"/>
</dbReference>
<accession>C8RWX6</accession>
<protein>
    <submittedName>
        <fullName evidence="2">Glycosyl transferase family 2</fullName>
    </submittedName>
</protein>
<organism evidence="2 3">
    <name type="scientific">Rhodobacter ferrooxidans</name>
    <dbReference type="NCBI Taxonomy" id="371731"/>
    <lineage>
        <taxon>Bacteria</taxon>
        <taxon>Pseudomonadati</taxon>
        <taxon>Pseudomonadota</taxon>
        <taxon>Alphaproteobacteria</taxon>
        <taxon>Rhodobacterales</taxon>
        <taxon>Rhodobacter group</taxon>
        <taxon>Rhodobacter</taxon>
    </lineage>
</organism>
<keyword evidence="2" id="KW-0808">Transferase</keyword>
<dbReference type="GO" id="GO:0016740">
    <property type="term" value="F:transferase activity"/>
    <property type="evidence" value="ECO:0007669"/>
    <property type="project" value="UniProtKB-KW"/>
</dbReference>
<dbReference type="InterPro" id="IPR050834">
    <property type="entry name" value="Glycosyltransf_2"/>
</dbReference>
<dbReference type="EMBL" id="ACYY01000002">
    <property type="protein sequence ID" value="EEW26501.1"/>
    <property type="molecule type" value="Genomic_DNA"/>
</dbReference>
<dbReference type="Gene3D" id="3.90.550.10">
    <property type="entry name" value="Spore Coat Polysaccharide Biosynthesis Protein SpsA, Chain A"/>
    <property type="match status" value="1"/>
</dbReference>
<dbReference type="PANTHER" id="PTHR43685">
    <property type="entry name" value="GLYCOSYLTRANSFERASE"/>
    <property type="match status" value="1"/>
</dbReference>
<dbReference type="AlphaFoldDB" id="C8RWX6"/>
<dbReference type="InterPro" id="IPR029044">
    <property type="entry name" value="Nucleotide-diphossugar_trans"/>
</dbReference>
<name>C8RWX6_9RHOB</name>
<comment type="caution">
    <text evidence="2">The sequence shown here is derived from an EMBL/GenBank/DDBJ whole genome shotgun (WGS) entry which is preliminary data.</text>
</comment>
<keyword evidence="3" id="KW-1185">Reference proteome</keyword>
<proteinExistence type="predicted"/>
<dbReference type="Proteomes" id="UP000010121">
    <property type="component" value="Unassembled WGS sequence"/>
</dbReference>
<feature type="domain" description="Glycosyltransferase 2-like" evidence="1">
    <location>
        <begin position="7"/>
        <end position="127"/>
    </location>
</feature>
<dbReference type="STRING" id="371731.Rsw2DRAFT_0304"/>
<gene>
    <name evidence="2" type="ORF">Rsw2DRAFT_0304</name>
</gene>
<dbReference type="RefSeq" id="WP_008027348.1">
    <property type="nucleotide sequence ID" value="NZ_ACYY01000002.1"/>
</dbReference>
<reference evidence="2 3" key="1">
    <citation type="submission" date="2009-08" db="EMBL/GenBank/DDBJ databases">
        <title>The draft genome of Rhodobacter sp. SW2.</title>
        <authorList>
            <consortium name="US DOE Joint Genome Institute (JGI-PGF)"/>
            <person name="Lucas S."/>
            <person name="Copeland A."/>
            <person name="Lapidus A."/>
            <person name="Glavina del Rio T."/>
            <person name="Tice H."/>
            <person name="Bruce D."/>
            <person name="Goodwin L."/>
            <person name="Pitluck S."/>
            <person name="Larimer F."/>
            <person name="Land M.L."/>
            <person name="Hauser L."/>
            <person name="Emerson D."/>
        </authorList>
    </citation>
    <scope>NUCLEOTIDE SEQUENCE [LARGE SCALE GENOMIC DNA]</scope>
    <source>
        <strain evidence="2 3">SW2</strain>
    </source>
</reference>
<dbReference type="OrthoDB" id="153025at2"/>
<dbReference type="InterPro" id="IPR001173">
    <property type="entry name" value="Glyco_trans_2-like"/>
</dbReference>
<dbReference type="PANTHER" id="PTHR43685:SF3">
    <property type="entry name" value="SLR2126 PROTEIN"/>
    <property type="match status" value="1"/>
</dbReference>
<dbReference type="SUPFAM" id="SSF53448">
    <property type="entry name" value="Nucleotide-diphospho-sugar transferases"/>
    <property type="match status" value="1"/>
</dbReference>
<sequence length="413" mass="44398">MALPEVSLIIVSRHRPQALLRAIAGVRQMDHPRFELIVVADPEACTQVQAAGVVAKVVAFDEANISAARNIGLAQAAGEVVAYLDDDAVPEPTWLSRLVAPFADDRVVAATGFVRGRNGLSFQWRAMEVDACGQDHPLSVDPVAVSLHHGAPSRAVKTCGTNCAFRAAALRAIGGFDPAFRFYLDEADVNLRLAALGGLTAVVPLAEVHHGFAASARRRTDRVPLSLFEIGASSMLFLRRHAPLADHAPALARLWADQRARALRAMVAGRIAPGDVGRLMHSLQAGLAAGETRPLGAQLPLKTSDSGLLPLPGTGPRPGRVITGRSWQRGRLEAEARAAADRGAVVTLIRLSPTALFHSLRFDADGIWRQTGGLFGRSDRQQPLVRLWRFPDRVAQEARHLARVRPIPAHNQG</sequence>
<evidence type="ECO:0000313" key="2">
    <source>
        <dbReference type="EMBL" id="EEW26501.1"/>
    </source>
</evidence>
<evidence type="ECO:0000313" key="3">
    <source>
        <dbReference type="Proteomes" id="UP000010121"/>
    </source>
</evidence>